<feature type="transmembrane region" description="Helical" evidence="12">
    <location>
        <begin position="394"/>
        <end position="414"/>
    </location>
</feature>
<evidence type="ECO:0000256" key="9">
    <source>
        <dbReference type="ARBA" id="ARBA00022989"/>
    </source>
</evidence>
<keyword evidence="12" id="KW-0472">Membrane</keyword>
<dbReference type="PROSITE" id="PS50110">
    <property type="entry name" value="RESPONSE_REGULATORY"/>
    <property type="match status" value="3"/>
</dbReference>
<dbReference type="SUPFAM" id="SSF52172">
    <property type="entry name" value="CheY-like"/>
    <property type="match status" value="3"/>
</dbReference>
<feature type="domain" description="Histidine kinase" evidence="13">
    <location>
        <begin position="622"/>
        <end position="842"/>
    </location>
</feature>
<evidence type="ECO:0000313" key="17">
    <source>
        <dbReference type="Proteomes" id="UP001528823"/>
    </source>
</evidence>
<dbReference type="InterPro" id="IPR011006">
    <property type="entry name" value="CheY-like_superfamily"/>
</dbReference>
<dbReference type="Pfam" id="PF00072">
    <property type="entry name" value="Response_reg"/>
    <property type="match status" value="3"/>
</dbReference>
<evidence type="ECO:0000256" key="8">
    <source>
        <dbReference type="ARBA" id="ARBA00022777"/>
    </source>
</evidence>
<dbReference type="InterPro" id="IPR003594">
    <property type="entry name" value="HATPase_dom"/>
</dbReference>
<dbReference type="SMART" id="SM00388">
    <property type="entry name" value="HisKA"/>
    <property type="match status" value="1"/>
</dbReference>
<evidence type="ECO:0000259" key="13">
    <source>
        <dbReference type="PROSITE" id="PS50109"/>
    </source>
</evidence>
<evidence type="ECO:0000256" key="6">
    <source>
        <dbReference type="ARBA" id="ARBA00022679"/>
    </source>
</evidence>
<accession>A0ABT5U8X3</accession>
<evidence type="ECO:0000256" key="3">
    <source>
        <dbReference type="ARBA" id="ARBA00012438"/>
    </source>
</evidence>
<dbReference type="SUPFAM" id="SSF158472">
    <property type="entry name" value="HAMP domain-like"/>
    <property type="match status" value="1"/>
</dbReference>
<dbReference type="SMART" id="SM00448">
    <property type="entry name" value="REC"/>
    <property type="match status" value="3"/>
</dbReference>
<dbReference type="CDD" id="cd06225">
    <property type="entry name" value="HAMP"/>
    <property type="match status" value="1"/>
</dbReference>
<evidence type="ECO:0000256" key="7">
    <source>
        <dbReference type="ARBA" id="ARBA00022692"/>
    </source>
</evidence>
<dbReference type="SUPFAM" id="SSF55781">
    <property type="entry name" value="GAF domain-like"/>
    <property type="match status" value="1"/>
</dbReference>
<evidence type="ECO:0000259" key="15">
    <source>
        <dbReference type="PROSITE" id="PS50885"/>
    </source>
</evidence>
<dbReference type="Gene3D" id="6.10.340.10">
    <property type="match status" value="1"/>
</dbReference>
<dbReference type="Gene3D" id="3.40.50.2300">
    <property type="match status" value="3"/>
</dbReference>
<proteinExistence type="predicted"/>
<dbReference type="Gene3D" id="3.30.450.40">
    <property type="match status" value="1"/>
</dbReference>
<dbReference type="RefSeq" id="WP_274689105.1">
    <property type="nucleotide sequence ID" value="NZ_JAPMOU010000014.1"/>
</dbReference>
<dbReference type="Pfam" id="PF00512">
    <property type="entry name" value="HisKA"/>
    <property type="match status" value="1"/>
</dbReference>
<dbReference type="Pfam" id="PF21623">
    <property type="entry name" value="HK_sensor_dom_bact"/>
    <property type="match status" value="1"/>
</dbReference>
<evidence type="ECO:0000256" key="2">
    <source>
        <dbReference type="ARBA" id="ARBA00004651"/>
    </source>
</evidence>
<protein>
    <recommendedName>
        <fullName evidence="3">histidine kinase</fullName>
        <ecNumber evidence="3">2.7.13.3</ecNumber>
    </recommendedName>
</protein>
<dbReference type="InterPro" id="IPR004358">
    <property type="entry name" value="Sig_transdc_His_kin-like_C"/>
</dbReference>
<keyword evidence="6" id="KW-0808">Transferase</keyword>
<keyword evidence="11" id="KW-0175">Coiled coil</keyword>
<feature type="domain" description="Response regulatory" evidence="14">
    <location>
        <begin position="1165"/>
        <end position="1282"/>
    </location>
</feature>
<dbReference type="PRINTS" id="PR00344">
    <property type="entry name" value="BCTRLSENSOR"/>
</dbReference>
<dbReference type="CDD" id="cd00082">
    <property type="entry name" value="HisKA"/>
    <property type="match status" value="1"/>
</dbReference>
<dbReference type="EMBL" id="JAPMOU010000014">
    <property type="protein sequence ID" value="MDE1462752.1"/>
    <property type="molecule type" value="Genomic_DNA"/>
</dbReference>
<keyword evidence="8" id="KW-0418">Kinase</keyword>
<keyword evidence="4" id="KW-1003">Cell membrane</keyword>
<comment type="subcellular location">
    <subcellularLocation>
        <location evidence="2">Cell membrane</location>
        <topology evidence="2">Multi-pass membrane protein</topology>
    </subcellularLocation>
</comment>
<dbReference type="EC" id="2.7.13.3" evidence="3"/>
<keyword evidence="17" id="KW-1185">Reference proteome</keyword>
<feature type="modified residue" description="4-aspartylphosphate" evidence="10">
    <location>
        <position position="941"/>
    </location>
</feature>
<feature type="domain" description="HAMP" evidence="15">
    <location>
        <begin position="320"/>
        <end position="373"/>
    </location>
</feature>
<evidence type="ECO:0000256" key="4">
    <source>
        <dbReference type="ARBA" id="ARBA00022475"/>
    </source>
</evidence>
<feature type="modified residue" description="4-aspartylphosphate" evidence="10">
    <location>
        <position position="1215"/>
    </location>
</feature>
<reference evidence="16 17" key="1">
    <citation type="submission" date="2022-11" db="EMBL/GenBank/DDBJ databases">
        <title>Spartinivicinus poritis sp. nov., isolated from scleractinian coral Porites lutea.</title>
        <authorList>
            <person name="Zhang G."/>
            <person name="Cai L."/>
            <person name="Wei Q."/>
        </authorList>
    </citation>
    <scope>NUCLEOTIDE SEQUENCE [LARGE SCALE GENOMIC DNA]</scope>
    <source>
        <strain evidence="16 17">A2-2</strain>
    </source>
</reference>
<dbReference type="InterPro" id="IPR003660">
    <property type="entry name" value="HAMP_dom"/>
</dbReference>
<name>A0ABT5U8X3_9GAMM</name>
<comment type="catalytic activity">
    <reaction evidence="1">
        <text>ATP + protein L-histidine = ADP + protein N-phospho-L-histidine.</text>
        <dbReference type="EC" id="2.7.13.3"/>
    </reaction>
</comment>
<keyword evidence="7 12" id="KW-0812">Transmembrane</keyword>
<evidence type="ECO:0000256" key="10">
    <source>
        <dbReference type="PROSITE-ProRule" id="PRU00169"/>
    </source>
</evidence>
<dbReference type="CDD" id="cd17546">
    <property type="entry name" value="REC_hyHK_CKI1_RcsC-like"/>
    <property type="match status" value="1"/>
</dbReference>
<dbReference type="InterPro" id="IPR036890">
    <property type="entry name" value="HATPase_C_sf"/>
</dbReference>
<dbReference type="Gene3D" id="3.30.450.20">
    <property type="entry name" value="PAS domain"/>
    <property type="match status" value="1"/>
</dbReference>
<dbReference type="InterPro" id="IPR001789">
    <property type="entry name" value="Sig_transdc_resp-reg_receiver"/>
</dbReference>
<dbReference type="SUPFAM" id="SSF55874">
    <property type="entry name" value="ATPase domain of HSP90 chaperone/DNA topoisomerase II/histidine kinase"/>
    <property type="match status" value="1"/>
</dbReference>
<dbReference type="Proteomes" id="UP001528823">
    <property type="component" value="Unassembled WGS sequence"/>
</dbReference>
<dbReference type="SUPFAM" id="SSF47384">
    <property type="entry name" value="Homodimeric domain of signal transducing histidine kinase"/>
    <property type="match status" value="1"/>
</dbReference>
<keyword evidence="9 12" id="KW-1133">Transmembrane helix</keyword>
<feature type="domain" description="Response regulatory" evidence="14">
    <location>
        <begin position="1015"/>
        <end position="1135"/>
    </location>
</feature>
<dbReference type="InterPro" id="IPR036097">
    <property type="entry name" value="HisK_dim/P_sf"/>
</dbReference>
<feature type="domain" description="Response regulatory" evidence="14">
    <location>
        <begin position="892"/>
        <end position="1006"/>
    </location>
</feature>
<dbReference type="PROSITE" id="PS50885">
    <property type="entry name" value="HAMP"/>
    <property type="match status" value="1"/>
</dbReference>
<dbReference type="CDD" id="cd18773">
    <property type="entry name" value="PDC1_HK_sensor"/>
    <property type="match status" value="1"/>
</dbReference>
<sequence length="1289" mass="144142">MAIFLVGLTSFITDRVYFYNTQNILVKEEIEELEEEARLLRAPIQKAIIELKDSVQRLHDKPTLLSVLESASHDHLDELAKDFRTLLQQNPVYSKVRYVDAMGKELLRLDRKGPIIIRTSENKLQGIAGESYFNEAISIDAGKIYLSEIEPNREFGQIVRPITHVLRVAQPTYNKNDEFVGVIIINLNMSELLSELSQQVNNKRELFVTNTYGEYLWHPQRKHILGFTTQKVTIQDEFPKSHQVVEGSKRKLLAETVDGRILSYIALPFDSLDSNRLLGIGLSAEKNVLLHEVNALQKKNMLFSVVLIIIAAAIAILFSKLITKPLTRITAITEKFPDYSDADKKLTLDRRDEIGVLANSFNKLITQILEQEWLRNGHLELATKIRGKLTPNEVAYSSLQCLATYIGASLGAFYRLCENNSLVLLEGYAIKGNSKAKKYIESGDSILATVLEEGIVKIDNHLPDNYFFTHSGLGEARPTNRLIAPIVAERKIVALIELATLAPLSKKAELLLEQTAETIGMTLLSAEARDEIARMLEDSNLQQEELKVSNDELAIKTKELEESQDELTAKTAELETTNVSIEEKNKKLETQKEQLAKNTEEIKRKMEEVEQVSQYKSEFLANMSHELRTPLNSLLILAKSFQDNEDGNLTESQVEEAAMIYSGGVELLNLINDVLDFSKIEARKISIIKNNENIAGIVQKLIRLFLPLAAEKNIALKSEIDQDVPEILFTDVQRLEQILKNLLSNALKFTSKGCVKLKVSISKSNMIAFAVIDTGIGVDQKAHKDIFEAFKQEDGSIDRKYGGTGLGLAISLKLAKLLDGEIKVKSVKGVGSTFTLLLPLQTSNETTSETILTVEENNPKPSLSPLHATVDALPSTSRDKAVAKPLNNVSNTILIVEDDIRFAGNLSKFISNRGYHILTATTGKEALLMVQKYMPSVVILDLMLPDIDGLKVLEQLKADLKTRHIPVHILSASNDKIQDTLKKGAIGYLTKPINIDQMESMLAKVSNVNQNSIKNILVIEDDKNTQAAIYKLLATKELEVTTVSEGEAGLNKLKEKHFDCIILDLQLPDMTGFDWLEIADKSINIDASCQVPPVIVYTARQLSKEESMRLEEYTGSIIIKGAHSPERLMDEVMLFLHSVASSLSEEQHHILIDQHNPKKILESKKVLLVDDDMRNIFAMSKQLKKHGMEVLIADNGKMALDQLDKTVGIDLIVTDIMMPVMDGYETIEKIRNNPIYKDIPIIALTARAMPDERHKCLQAGANDYLAKPVDIDVLLTLMKVVLSKNKAVA</sequence>
<dbReference type="SMART" id="SM00387">
    <property type="entry name" value="HATPase_c"/>
    <property type="match status" value="1"/>
</dbReference>
<keyword evidence="5 10" id="KW-0597">Phosphoprotein</keyword>
<dbReference type="Pfam" id="PF00672">
    <property type="entry name" value="HAMP"/>
    <property type="match status" value="1"/>
</dbReference>
<dbReference type="InterPro" id="IPR029151">
    <property type="entry name" value="Sensor-like_sf"/>
</dbReference>
<evidence type="ECO:0000256" key="1">
    <source>
        <dbReference type="ARBA" id="ARBA00000085"/>
    </source>
</evidence>
<dbReference type="Pfam" id="PF02518">
    <property type="entry name" value="HATPase_c"/>
    <property type="match status" value="1"/>
</dbReference>
<dbReference type="Gene3D" id="1.10.287.130">
    <property type="match status" value="1"/>
</dbReference>
<dbReference type="InterPro" id="IPR005467">
    <property type="entry name" value="His_kinase_dom"/>
</dbReference>
<dbReference type="PANTHER" id="PTHR43047">
    <property type="entry name" value="TWO-COMPONENT HISTIDINE PROTEIN KINASE"/>
    <property type="match status" value="1"/>
</dbReference>
<evidence type="ECO:0000259" key="14">
    <source>
        <dbReference type="PROSITE" id="PS50110"/>
    </source>
</evidence>
<feature type="transmembrane region" description="Helical" evidence="12">
    <location>
        <begin position="301"/>
        <end position="318"/>
    </location>
</feature>
<dbReference type="PROSITE" id="PS50109">
    <property type="entry name" value="HIS_KIN"/>
    <property type="match status" value="1"/>
</dbReference>
<feature type="coiled-coil region" evidence="11">
    <location>
        <begin position="546"/>
        <end position="612"/>
    </location>
</feature>
<dbReference type="InterPro" id="IPR003661">
    <property type="entry name" value="HisK_dim/P_dom"/>
</dbReference>
<dbReference type="CDD" id="cd16922">
    <property type="entry name" value="HATPase_EvgS-ArcB-TorS-like"/>
    <property type="match status" value="1"/>
</dbReference>
<organism evidence="16 17">
    <name type="scientific">Spartinivicinus poritis</name>
    <dbReference type="NCBI Taxonomy" id="2994640"/>
    <lineage>
        <taxon>Bacteria</taxon>
        <taxon>Pseudomonadati</taxon>
        <taxon>Pseudomonadota</taxon>
        <taxon>Gammaproteobacteria</taxon>
        <taxon>Oceanospirillales</taxon>
        <taxon>Zooshikellaceae</taxon>
        <taxon>Spartinivicinus</taxon>
    </lineage>
</organism>
<dbReference type="PANTHER" id="PTHR43047:SF63">
    <property type="entry name" value="HISTIDINE KINASE"/>
    <property type="match status" value="1"/>
</dbReference>
<gene>
    <name evidence="16" type="ORF">ORQ98_12315</name>
</gene>
<dbReference type="SUPFAM" id="SSF103190">
    <property type="entry name" value="Sensory domain-like"/>
    <property type="match status" value="1"/>
</dbReference>
<dbReference type="Gene3D" id="3.30.565.10">
    <property type="entry name" value="Histidine kinase-like ATPase, C-terminal domain"/>
    <property type="match status" value="1"/>
</dbReference>
<dbReference type="InterPro" id="IPR029016">
    <property type="entry name" value="GAF-like_dom_sf"/>
</dbReference>
<evidence type="ECO:0000256" key="5">
    <source>
        <dbReference type="ARBA" id="ARBA00022553"/>
    </source>
</evidence>
<dbReference type="InterPro" id="IPR048760">
    <property type="entry name" value="VP0354-like_sensor_dom"/>
</dbReference>
<feature type="modified residue" description="4-aspartylphosphate" evidence="10">
    <location>
        <position position="1064"/>
    </location>
</feature>
<evidence type="ECO:0000256" key="12">
    <source>
        <dbReference type="SAM" id="Phobius"/>
    </source>
</evidence>
<comment type="caution">
    <text evidence="16">The sequence shown here is derived from an EMBL/GenBank/DDBJ whole genome shotgun (WGS) entry which is preliminary data.</text>
</comment>
<evidence type="ECO:0000256" key="11">
    <source>
        <dbReference type="SAM" id="Coils"/>
    </source>
</evidence>
<evidence type="ECO:0000313" key="16">
    <source>
        <dbReference type="EMBL" id="MDE1462752.1"/>
    </source>
</evidence>